<dbReference type="Gene3D" id="3.30.200.20">
    <property type="entry name" value="Phosphorylase Kinase, domain 1"/>
    <property type="match status" value="1"/>
</dbReference>
<dbReference type="PROSITE" id="PS00108">
    <property type="entry name" value="PROTEIN_KINASE_ST"/>
    <property type="match status" value="1"/>
</dbReference>
<dbReference type="EMBL" id="AFNH02000967">
    <property type="protein sequence ID" value="EZG48228.1"/>
    <property type="molecule type" value="Genomic_DNA"/>
</dbReference>
<dbReference type="eggNOG" id="KOG0605">
    <property type="taxonomic scope" value="Eukaryota"/>
</dbReference>
<reference evidence="13" key="1">
    <citation type="submission" date="2013-12" db="EMBL/GenBank/DDBJ databases">
        <authorList>
            <person name="Omoto C.K."/>
            <person name="Sibley D."/>
            <person name="Venepally P."/>
            <person name="Hadjithomas M."/>
            <person name="Karamycheva S."/>
            <person name="Brunk B."/>
            <person name="Roos D."/>
            <person name="Caler E."/>
            <person name="Lorenzi H."/>
        </authorList>
    </citation>
    <scope>NUCLEOTIDE SEQUENCE</scope>
</reference>
<evidence type="ECO:0000259" key="12">
    <source>
        <dbReference type="PROSITE" id="PS50011"/>
    </source>
</evidence>
<organism evidence="13 14">
    <name type="scientific">Gregarina niphandrodes</name>
    <name type="common">Septate eugregarine</name>
    <dbReference type="NCBI Taxonomy" id="110365"/>
    <lineage>
        <taxon>Eukaryota</taxon>
        <taxon>Sar</taxon>
        <taxon>Alveolata</taxon>
        <taxon>Apicomplexa</taxon>
        <taxon>Conoidasida</taxon>
        <taxon>Gregarinasina</taxon>
        <taxon>Eugregarinorida</taxon>
        <taxon>Gregarinidae</taxon>
        <taxon>Gregarina</taxon>
    </lineage>
</organism>
<dbReference type="GeneID" id="22914546"/>
<dbReference type="InterPro" id="IPR000719">
    <property type="entry name" value="Prot_kinase_dom"/>
</dbReference>
<sequence>MIGQGGYAIVRVVKHKVTGRVFALKQIAKCDFQHPSQLRMAVTEAEILHSRLCDRKVLPTGDIARQVMLYGREYFPDFYGAWHDAHFIYFLMEYLPGGDLMKHLMDFEIFPEDVTKYYIAQLAVAVGYLHETLGYAHRDLKPDNILFDVNGNVKLLDFGLSRALPPQDPHTMRRAMTERFRSAVGTPDYMAPEVHRAEHTHTRTVDWWSLGIIMYEMLYGGPPLSDRHHRPEQTARLIRQ</sequence>
<evidence type="ECO:0000256" key="6">
    <source>
        <dbReference type="ARBA" id="ARBA00022777"/>
    </source>
</evidence>
<keyword evidence="5 10" id="KW-0547">Nucleotide-binding</keyword>
<evidence type="ECO:0000313" key="13">
    <source>
        <dbReference type="EMBL" id="EZG48228.1"/>
    </source>
</evidence>
<feature type="domain" description="Protein kinase" evidence="12">
    <location>
        <begin position="1"/>
        <end position="240"/>
    </location>
</feature>
<feature type="binding site" evidence="10">
    <location>
        <position position="25"/>
    </location>
    <ligand>
        <name>ATP</name>
        <dbReference type="ChEBI" id="CHEBI:30616"/>
    </ligand>
</feature>
<accession>A0A023B1N3</accession>
<evidence type="ECO:0000313" key="14">
    <source>
        <dbReference type="Proteomes" id="UP000019763"/>
    </source>
</evidence>
<keyword evidence="7 10" id="KW-0067">ATP-binding</keyword>
<gene>
    <name evidence="13" type="ORF">GNI_129670</name>
</gene>
<dbReference type="GO" id="GO:0004674">
    <property type="term" value="F:protein serine/threonine kinase activity"/>
    <property type="evidence" value="ECO:0007669"/>
    <property type="project" value="UniProtKB-KW"/>
</dbReference>
<dbReference type="GO" id="GO:0005524">
    <property type="term" value="F:ATP binding"/>
    <property type="evidence" value="ECO:0007669"/>
    <property type="project" value="UniProtKB-UniRule"/>
</dbReference>
<dbReference type="RefSeq" id="XP_011132124.1">
    <property type="nucleotide sequence ID" value="XM_011133822.1"/>
</dbReference>
<dbReference type="Gene3D" id="1.10.510.10">
    <property type="entry name" value="Transferase(Phosphotransferase) domain 1"/>
    <property type="match status" value="1"/>
</dbReference>
<keyword evidence="6 13" id="KW-0418">Kinase</keyword>
<dbReference type="SMART" id="SM00220">
    <property type="entry name" value="S_TKc"/>
    <property type="match status" value="1"/>
</dbReference>
<evidence type="ECO:0000256" key="3">
    <source>
        <dbReference type="ARBA" id="ARBA00022553"/>
    </source>
</evidence>
<protein>
    <recommendedName>
        <fullName evidence="1">non-specific serine/threonine protein kinase</fullName>
        <ecNumber evidence="1">2.7.11.1</ecNumber>
    </recommendedName>
</protein>
<dbReference type="FunFam" id="1.10.510.10:FF:000024">
    <property type="entry name" value="Probable serine/threonine-protein kinase cot-1"/>
    <property type="match status" value="1"/>
</dbReference>
<dbReference type="PANTHER" id="PTHR24356:SF1">
    <property type="entry name" value="SERINE_THREONINE-PROTEIN KINASE GREATWALL"/>
    <property type="match status" value="1"/>
</dbReference>
<evidence type="ECO:0000256" key="4">
    <source>
        <dbReference type="ARBA" id="ARBA00022679"/>
    </source>
</evidence>
<evidence type="ECO:0000256" key="5">
    <source>
        <dbReference type="ARBA" id="ARBA00022741"/>
    </source>
</evidence>
<keyword evidence="2 11" id="KW-0723">Serine/threonine-protein kinase</keyword>
<keyword evidence="3" id="KW-0597">Phosphoprotein</keyword>
<dbReference type="Proteomes" id="UP000019763">
    <property type="component" value="Unassembled WGS sequence"/>
</dbReference>
<dbReference type="InterPro" id="IPR050236">
    <property type="entry name" value="Ser_Thr_kinase_AGC"/>
</dbReference>
<keyword evidence="4" id="KW-0808">Transferase</keyword>
<dbReference type="EC" id="2.7.11.1" evidence="1"/>
<evidence type="ECO:0000256" key="10">
    <source>
        <dbReference type="PROSITE-ProRule" id="PRU10141"/>
    </source>
</evidence>
<proteinExistence type="inferred from homology"/>
<evidence type="ECO:0000256" key="7">
    <source>
        <dbReference type="ARBA" id="ARBA00022840"/>
    </source>
</evidence>
<dbReference type="Pfam" id="PF00069">
    <property type="entry name" value="Pkinase"/>
    <property type="match status" value="1"/>
</dbReference>
<evidence type="ECO:0000256" key="9">
    <source>
        <dbReference type="ARBA" id="ARBA00048679"/>
    </source>
</evidence>
<evidence type="ECO:0000256" key="2">
    <source>
        <dbReference type="ARBA" id="ARBA00022527"/>
    </source>
</evidence>
<dbReference type="VEuPathDB" id="CryptoDB:GNI_129670"/>
<dbReference type="InterPro" id="IPR017441">
    <property type="entry name" value="Protein_kinase_ATP_BS"/>
</dbReference>
<dbReference type="OrthoDB" id="3638488at2759"/>
<dbReference type="PANTHER" id="PTHR24356">
    <property type="entry name" value="SERINE/THREONINE-PROTEIN KINASE"/>
    <property type="match status" value="1"/>
</dbReference>
<dbReference type="PROSITE" id="PS50011">
    <property type="entry name" value="PROTEIN_KINASE_DOM"/>
    <property type="match status" value="1"/>
</dbReference>
<comment type="similarity">
    <text evidence="11">Belongs to the protein kinase superfamily.</text>
</comment>
<evidence type="ECO:0000256" key="1">
    <source>
        <dbReference type="ARBA" id="ARBA00012513"/>
    </source>
</evidence>
<dbReference type="PROSITE" id="PS00107">
    <property type="entry name" value="PROTEIN_KINASE_ATP"/>
    <property type="match status" value="1"/>
</dbReference>
<dbReference type="SUPFAM" id="SSF56112">
    <property type="entry name" value="Protein kinase-like (PK-like)"/>
    <property type="match status" value="1"/>
</dbReference>
<dbReference type="InterPro" id="IPR011009">
    <property type="entry name" value="Kinase-like_dom_sf"/>
</dbReference>
<dbReference type="InterPro" id="IPR008271">
    <property type="entry name" value="Ser/Thr_kinase_AS"/>
</dbReference>
<name>A0A023B1N3_GRENI</name>
<dbReference type="GO" id="GO:0007010">
    <property type="term" value="P:cytoskeleton organization"/>
    <property type="evidence" value="ECO:0007669"/>
    <property type="project" value="UniProtKB-ARBA"/>
</dbReference>
<dbReference type="AlphaFoldDB" id="A0A023B1N3"/>
<keyword evidence="14" id="KW-1185">Reference proteome</keyword>
<evidence type="ECO:0000256" key="11">
    <source>
        <dbReference type="RuleBase" id="RU000304"/>
    </source>
</evidence>
<comment type="caution">
    <text evidence="13">The sequence shown here is derived from an EMBL/GenBank/DDBJ whole genome shotgun (WGS) entry which is preliminary data.</text>
</comment>
<comment type="catalytic activity">
    <reaction evidence="8">
        <text>L-threonyl-[protein] + ATP = O-phospho-L-threonyl-[protein] + ADP + H(+)</text>
        <dbReference type="Rhea" id="RHEA:46608"/>
        <dbReference type="Rhea" id="RHEA-COMP:11060"/>
        <dbReference type="Rhea" id="RHEA-COMP:11605"/>
        <dbReference type="ChEBI" id="CHEBI:15378"/>
        <dbReference type="ChEBI" id="CHEBI:30013"/>
        <dbReference type="ChEBI" id="CHEBI:30616"/>
        <dbReference type="ChEBI" id="CHEBI:61977"/>
        <dbReference type="ChEBI" id="CHEBI:456216"/>
        <dbReference type="EC" id="2.7.11.1"/>
    </reaction>
</comment>
<evidence type="ECO:0000256" key="8">
    <source>
        <dbReference type="ARBA" id="ARBA00047899"/>
    </source>
</evidence>
<comment type="catalytic activity">
    <reaction evidence="9">
        <text>L-seryl-[protein] + ATP = O-phospho-L-seryl-[protein] + ADP + H(+)</text>
        <dbReference type="Rhea" id="RHEA:17989"/>
        <dbReference type="Rhea" id="RHEA-COMP:9863"/>
        <dbReference type="Rhea" id="RHEA-COMP:11604"/>
        <dbReference type="ChEBI" id="CHEBI:15378"/>
        <dbReference type="ChEBI" id="CHEBI:29999"/>
        <dbReference type="ChEBI" id="CHEBI:30616"/>
        <dbReference type="ChEBI" id="CHEBI:83421"/>
        <dbReference type="ChEBI" id="CHEBI:456216"/>
        <dbReference type="EC" id="2.7.11.1"/>
    </reaction>
</comment>